<reference evidence="4" key="1">
    <citation type="submission" date="2021-08" db="EMBL/GenBank/DDBJ databases">
        <authorList>
            <person name="Zhang H."/>
            <person name="Xu M."/>
            <person name="Yu Z."/>
            <person name="Yang L."/>
            <person name="Cai Y."/>
        </authorList>
    </citation>
    <scope>NUCLEOTIDE SEQUENCE</scope>
    <source>
        <strain evidence="4">CHL1</strain>
    </source>
</reference>
<evidence type="ECO:0000313" key="4">
    <source>
        <dbReference type="EMBL" id="QZO01827.1"/>
    </source>
</evidence>
<keyword evidence="1 2" id="KW-0732">Signal</keyword>
<feature type="signal peptide" evidence="2">
    <location>
        <begin position="1"/>
        <end position="20"/>
    </location>
</feature>
<dbReference type="EMBL" id="CP081869">
    <property type="protein sequence ID" value="QZO01827.1"/>
    <property type="molecule type" value="Genomic_DNA"/>
</dbReference>
<feature type="chain" id="PRO_5038505997" evidence="2">
    <location>
        <begin position="21"/>
        <end position="141"/>
    </location>
</feature>
<dbReference type="Proteomes" id="UP000825701">
    <property type="component" value="Chromosome"/>
</dbReference>
<name>A0A9E6RCM8_9HYPH</name>
<accession>A0A9E6RCM8</accession>
<proteinExistence type="predicted"/>
<feature type="domain" description="DUF4174" evidence="3">
    <location>
        <begin position="23"/>
        <end position="139"/>
    </location>
</feature>
<dbReference type="RefSeq" id="WP_261405168.1">
    <property type="nucleotide sequence ID" value="NZ_CP081869.1"/>
</dbReference>
<dbReference type="Pfam" id="PF13778">
    <property type="entry name" value="DUF4174"/>
    <property type="match status" value="1"/>
</dbReference>
<evidence type="ECO:0000256" key="2">
    <source>
        <dbReference type="SAM" id="SignalP"/>
    </source>
</evidence>
<sequence>MRPLLAAAALVAAFAAPAFAAGLDAYLWKSRPVIVFAPERDQPEAADQLKRLAAARATLEDRDMPVFVVTRRQVSPLSGGRAPATLNAQDLRKTYGVADDAFAVVLVGKDGGEKLRSAEPVEAARLTDLVDTMPMRQGEAR</sequence>
<dbReference type="AlphaFoldDB" id="A0A9E6RCM8"/>
<evidence type="ECO:0000313" key="5">
    <source>
        <dbReference type="Proteomes" id="UP000825701"/>
    </source>
</evidence>
<dbReference type="KEGG" id="cmet:K6K41_10970"/>
<evidence type="ECO:0000256" key="1">
    <source>
        <dbReference type="ARBA" id="ARBA00022729"/>
    </source>
</evidence>
<keyword evidence="5" id="KW-1185">Reference proteome</keyword>
<gene>
    <name evidence="4" type="ORF">K6K41_10970</name>
</gene>
<dbReference type="InterPro" id="IPR025232">
    <property type="entry name" value="DUF4174"/>
</dbReference>
<evidence type="ECO:0000259" key="3">
    <source>
        <dbReference type="Pfam" id="PF13778"/>
    </source>
</evidence>
<organism evidence="4 5">
    <name type="scientific">Chenggangzhangella methanolivorans</name>
    <dbReference type="NCBI Taxonomy" id="1437009"/>
    <lineage>
        <taxon>Bacteria</taxon>
        <taxon>Pseudomonadati</taxon>
        <taxon>Pseudomonadota</taxon>
        <taxon>Alphaproteobacteria</taxon>
        <taxon>Hyphomicrobiales</taxon>
        <taxon>Methylopilaceae</taxon>
        <taxon>Chenggangzhangella</taxon>
    </lineage>
</organism>
<protein>
    <submittedName>
        <fullName evidence="4">DUF4174 domain-containing protein</fullName>
    </submittedName>
</protein>